<evidence type="ECO:0000313" key="2">
    <source>
        <dbReference type="WBParaSite" id="Minc3s09441g43203"/>
    </source>
</evidence>
<dbReference type="AlphaFoldDB" id="A0A914NT85"/>
<keyword evidence="1" id="KW-1185">Reference proteome</keyword>
<reference evidence="2" key="1">
    <citation type="submission" date="2022-11" db="UniProtKB">
        <authorList>
            <consortium name="WormBaseParasite"/>
        </authorList>
    </citation>
    <scope>IDENTIFICATION</scope>
</reference>
<name>A0A914NT85_MELIC</name>
<accession>A0A914NT85</accession>
<dbReference type="WBParaSite" id="Minc3s09441g43203">
    <property type="protein sequence ID" value="Minc3s09441g43203"/>
    <property type="gene ID" value="Minc3s09441g43203"/>
</dbReference>
<organism evidence="1 2">
    <name type="scientific">Meloidogyne incognita</name>
    <name type="common">Southern root-knot nematode worm</name>
    <name type="synonym">Oxyuris incognita</name>
    <dbReference type="NCBI Taxonomy" id="6306"/>
    <lineage>
        <taxon>Eukaryota</taxon>
        <taxon>Metazoa</taxon>
        <taxon>Ecdysozoa</taxon>
        <taxon>Nematoda</taxon>
        <taxon>Chromadorea</taxon>
        <taxon>Rhabditida</taxon>
        <taxon>Tylenchina</taxon>
        <taxon>Tylenchomorpha</taxon>
        <taxon>Tylenchoidea</taxon>
        <taxon>Meloidogynidae</taxon>
        <taxon>Meloidogyninae</taxon>
        <taxon>Meloidogyne</taxon>
        <taxon>Meloidogyne incognita group</taxon>
    </lineage>
</organism>
<evidence type="ECO:0000313" key="1">
    <source>
        <dbReference type="Proteomes" id="UP000887563"/>
    </source>
</evidence>
<sequence length="146" mass="15442">MVKIKYIFNQNLETEIVDPVYLALKQATCRYGSNGSPLDVNGGGSKTGSRRGSQSALAIANNNINNGSTQLLFESCTPSPRNLSQTSLQDSGYAGGGGNGLLGCGYRSLLVSGSTPQLHALSCRSQLINFSVIAPFGCPHTYFNTF</sequence>
<proteinExistence type="predicted"/>
<dbReference type="Proteomes" id="UP000887563">
    <property type="component" value="Unplaced"/>
</dbReference>
<protein>
    <submittedName>
        <fullName evidence="2">Uncharacterized protein</fullName>
    </submittedName>
</protein>